<keyword evidence="4" id="KW-1185">Reference proteome</keyword>
<dbReference type="PANTHER" id="PTHR10412:SF10">
    <property type="entry name" value="GLYCOSYL HYDROLASE FAMILY 63 C-TERMINAL DOMAIN-CONTAINING PROTEIN"/>
    <property type="match status" value="1"/>
</dbReference>
<proteinExistence type="predicted"/>
<protein>
    <submittedName>
        <fullName evidence="3">Glucosidase</fullName>
    </submittedName>
</protein>
<evidence type="ECO:0000259" key="2">
    <source>
        <dbReference type="Pfam" id="PF22422"/>
    </source>
</evidence>
<dbReference type="InterPro" id="IPR012341">
    <property type="entry name" value="6hp_glycosidase-like_sf"/>
</dbReference>
<dbReference type="PANTHER" id="PTHR10412">
    <property type="entry name" value="MANNOSYL-OLIGOSACCHARIDE GLUCOSIDASE"/>
    <property type="match status" value="1"/>
</dbReference>
<evidence type="ECO:0000256" key="1">
    <source>
        <dbReference type="SAM" id="MobiDB-lite"/>
    </source>
</evidence>
<dbReference type="GO" id="GO:0009311">
    <property type="term" value="P:oligosaccharide metabolic process"/>
    <property type="evidence" value="ECO:0007669"/>
    <property type="project" value="InterPro"/>
</dbReference>
<dbReference type="Gene3D" id="1.50.10.10">
    <property type="match status" value="1"/>
</dbReference>
<dbReference type="EMBL" id="PXXO01000014">
    <property type="protein sequence ID" value="PSJ04214.1"/>
    <property type="molecule type" value="Genomic_DNA"/>
</dbReference>
<evidence type="ECO:0000313" key="3">
    <source>
        <dbReference type="EMBL" id="PSJ04214.1"/>
    </source>
</evidence>
<gene>
    <name evidence="3" type="ORF">C7K55_11170</name>
</gene>
<feature type="region of interest" description="Disordered" evidence="1">
    <location>
        <begin position="1"/>
        <end position="26"/>
    </location>
</feature>
<dbReference type="AlphaFoldDB" id="A0A2P7MSJ4"/>
<comment type="caution">
    <text evidence="3">The sequence shown here is derived from an EMBL/GenBank/DDBJ whole genome shotgun (WGS) entry which is preliminary data.</text>
</comment>
<dbReference type="OrthoDB" id="9798687at2"/>
<name>A0A2P7MSJ4_9CYAN</name>
<dbReference type="Pfam" id="PF22422">
    <property type="entry name" value="MGH1-like_GH"/>
    <property type="match status" value="1"/>
</dbReference>
<dbReference type="Proteomes" id="UP000243002">
    <property type="component" value="Unassembled WGS sequence"/>
</dbReference>
<organism evidence="3 4">
    <name type="scientific">Cyanobium usitatum str. Tous</name>
    <dbReference type="NCBI Taxonomy" id="2116684"/>
    <lineage>
        <taxon>Bacteria</taxon>
        <taxon>Bacillati</taxon>
        <taxon>Cyanobacteriota</taxon>
        <taxon>Cyanophyceae</taxon>
        <taxon>Synechococcales</taxon>
        <taxon>Prochlorococcaceae</taxon>
        <taxon>Cyanobium</taxon>
    </lineage>
</organism>
<dbReference type="InterPro" id="IPR054491">
    <property type="entry name" value="MGH1-like_GH"/>
</dbReference>
<dbReference type="GO" id="GO:0004573">
    <property type="term" value="F:Glc3Man9GlcNAc2 oligosaccharide glucosidase activity"/>
    <property type="evidence" value="ECO:0007669"/>
    <property type="project" value="InterPro"/>
</dbReference>
<dbReference type="InterPro" id="IPR004888">
    <property type="entry name" value="Glycoside_hydrolase_63"/>
</dbReference>
<dbReference type="RefSeq" id="WP_106632813.1">
    <property type="nucleotide sequence ID" value="NZ_PXXO01000014.1"/>
</dbReference>
<evidence type="ECO:0000313" key="4">
    <source>
        <dbReference type="Proteomes" id="UP000243002"/>
    </source>
</evidence>
<reference evidence="3 4" key="1">
    <citation type="journal article" date="2018" name="Environ. Microbiol.">
        <title>Ecological and genomic features of two widespread freshwater picocyanobacteria.</title>
        <authorList>
            <person name="Cabello-Yeves P.J."/>
            <person name="Picazo A."/>
            <person name="Camacho A."/>
            <person name="Callieri C."/>
            <person name="Rosselli R."/>
            <person name="Roda-Garcia J.J."/>
            <person name="Coutinho F.H."/>
            <person name="Rodriguez-Valera F."/>
        </authorList>
    </citation>
    <scope>NUCLEOTIDE SEQUENCE [LARGE SCALE GENOMIC DNA]</scope>
    <source>
        <strain evidence="3 4">Tous</strain>
    </source>
</reference>
<sequence>MVVSQAQSSEALSPEHQRLAEADQGQKPWRAWGPYLSERQWGTVREDDSPDGDAWESFSHDQARSRAYQWGEDGLAGISDDHQLLCFALALWNGKDPIIKERLFGLTNSEGNHGEDVKEYYYYLDSTPTHSYMRYLYKYPLNAFPYEDLVAVNKARSRHESEYELIDTGIFDKNEYCDIEVEYAKADPEDLLIQITVHNRSDQAASLAVLPTLWFRNTWDQGSGLKPLIKAQPGESGAASLHASHPNLGDFVLHCQDADELVFTENETNTEIIYDKPNQSPYTKCGINRYIVHGEIAAVNPSQRGTKASAVHNLSIGAHASSTIQLRLAKSTPESNNDSAYHDSAFHDFDQILDRRKQDCDDYYARVMPAGLSTEQKLVFRQAVAGMLWSKQFYNYDIAPWLQQRGIDPMGAVNGQGFRNQQWHHMNNCDVISMPDKWEYPWYAAWDLAFHSMAFSLVDPSFAKQQLSLMLSSEYLHPNGQIPAYEWNFGDVNPPVHAWATYLVYLTDASLHGQADHQWLKQSFHKLLINFTWWVNRKDAEGNSVFQGGFLGLDNIGIFDRTESPEMGGRLEQADGTAWMAFYAQTMVNIAVELARSDETYREYIAKFIKHYLRIAHAMVNRNASESMWDEEEGFFYDVLRKSDGSSTRLKVRSMVGLIPLCAVHVFEQDVVEQFPEIGDYLQHMRDKYPGLHSSFHDIRLKGYANRQMMSALDETNLRRVLKIMLDPDEFLSDHGIRSISKRHERAPYRFVHNQQEYVVQYLPAESDSGLFGGNSNWRGPIWMPVNFAIIRSLSVYYTYYGNDFKVEFPTGSGQMANLYEVAENLSHRLVSIFTRNAEGFRPVFGSQRTFQSDPNWKDHLLFYEYFHGDNGAGIGASHQTGWSGLVVNLIHYFAANTQESRLASGGNTGPLPAERYGGD</sequence>
<dbReference type="InterPro" id="IPR008928">
    <property type="entry name" value="6-hairpin_glycosidase_sf"/>
</dbReference>
<feature type="compositionally biased region" description="Polar residues" evidence="1">
    <location>
        <begin position="1"/>
        <end position="11"/>
    </location>
</feature>
<feature type="domain" description="Mannosylglycerate hydrolase MGH1-like glycoside hydrolase" evidence="2">
    <location>
        <begin position="440"/>
        <end position="663"/>
    </location>
</feature>
<accession>A0A2P7MSJ4</accession>
<dbReference type="SUPFAM" id="SSF48208">
    <property type="entry name" value="Six-hairpin glycosidases"/>
    <property type="match status" value="1"/>
</dbReference>